<dbReference type="EMBL" id="CAADFK010000020">
    <property type="protein sequence ID" value="VFK11131.1"/>
    <property type="molecule type" value="Genomic_DNA"/>
</dbReference>
<dbReference type="AlphaFoldDB" id="A0A450W257"/>
<name>A0A450W257_9GAMM</name>
<evidence type="ECO:0000313" key="1">
    <source>
        <dbReference type="EMBL" id="VFK11131.1"/>
    </source>
</evidence>
<reference evidence="1" key="1">
    <citation type="submission" date="2019-02" db="EMBL/GenBank/DDBJ databases">
        <authorList>
            <person name="Gruber-Vodicka R. H."/>
            <person name="Seah K. B. B."/>
        </authorList>
    </citation>
    <scope>NUCLEOTIDE SEQUENCE</scope>
    <source>
        <strain evidence="1">BECK_S313</strain>
    </source>
</reference>
<gene>
    <name evidence="1" type="ORF">BECKLPF1236B_GA0070989_10202</name>
</gene>
<accession>A0A450W257</accession>
<proteinExistence type="predicted"/>
<organism evidence="1">
    <name type="scientific">Candidatus Kentrum sp. LPFa</name>
    <dbReference type="NCBI Taxonomy" id="2126335"/>
    <lineage>
        <taxon>Bacteria</taxon>
        <taxon>Pseudomonadati</taxon>
        <taxon>Pseudomonadota</taxon>
        <taxon>Gammaproteobacteria</taxon>
        <taxon>Candidatus Kentrum</taxon>
    </lineage>
</organism>
<protein>
    <submittedName>
        <fullName evidence="1">Uncharacterized protein</fullName>
    </submittedName>
</protein>
<sequence>MMAGYQSIEFHEKLDMLGSLPTTQQEGLIGIIRRRLVESRRDSISHNIRAAKEEYAKGDARTGTVDELMKDLKMREAKLQPTPSLTDLCSVDGEGCFSSAEGVDEYIRGLRDEWP</sequence>